<evidence type="ECO:0000256" key="2">
    <source>
        <dbReference type="ARBA" id="ARBA00023157"/>
    </source>
</evidence>
<feature type="compositionally biased region" description="Basic and acidic residues" evidence="3">
    <location>
        <begin position="196"/>
        <end position="206"/>
    </location>
</feature>
<feature type="compositionally biased region" description="Basic and acidic residues" evidence="3">
    <location>
        <begin position="439"/>
        <end position="455"/>
    </location>
</feature>
<feature type="region of interest" description="Disordered" evidence="3">
    <location>
        <begin position="435"/>
        <end position="465"/>
    </location>
</feature>
<dbReference type="InterPro" id="IPR036943">
    <property type="entry name" value="FN_type2_sf"/>
</dbReference>
<keyword evidence="2" id="KW-1015">Disulfide bond</keyword>
<evidence type="ECO:0000256" key="3">
    <source>
        <dbReference type="SAM" id="MobiDB-lite"/>
    </source>
</evidence>
<evidence type="ECO:0000256" key="1">
    <source>
        <dbReference type="ARBA" id="ARBA00022737"/>
    </source>
</evidence>
<protein>
    <recommendedName>
        <fullName evidence="4">Fibronectin type-II domain-containing protein</fullName>
    </recommendedName>
</protein>
<dbReference type="InterPro" id="IPR013806">
    <property type="entry name" value="Kringle-like"/>
</dbReference>
<dbReference type="Proteomes" id="UP000186817">
    <property type="component" value="Unassembled WGS sequence"/>
</dbReference>
<dbReference type="SMART" id="SM00059">
    <property type="entry name" value="FN2"/>
    <property type="match status" value="1"/>
</dbReference>
<gene>
    <name evidence="5" type="ORF">AK812_SmicGene40961</name>
</gene>
<keyword evidence="1" id="KW-0677">Repeat</keyword>
<feature type="compositionally biased region" description="Polar residues" evidence="3">
    <location>
        <begin position="210"/>
        <end position="220"/>
    </location>
</feature>
<organism evidence="5 6">
    <name type="scientific">Symbiodinium microadriaticum</name>
    <name type="common">Dinoflagellate</name>
    <name type="synonym">Zooxanthella microadriatica</name>
    <dbReference type="NCBI Taxonomy" id="2951"/>
    <lineage>
        <taxon>Eukaryota</taxon>
        <taxon>Sar</taxon>
        <taxon>Alveolata</taxon>
        <taxon>Dinophyceae</taxon>
        <taxon>Suessiales</taxon>
        <taxon>Symbiodiniaceae</taxon>
        <taxon>Symbiodinium</taxon>
    </lineage>
</organism>
<dbReference type="Gene3D" id="2.10.10.10">
    <property type="entry name" value="Fibronectin, type II, collagen-binding"/>
    <property type="match status" value="1"/>
</dbReference>
<dbReference type="Pfam" id="PF00040">
    <property type="entry name" value="fn2"/>
    <property type="match status" value="1"/>
</dbReference>
<dbReference type="InterPro" id="IPR000562">
    <property type="entry name" value="FN_type2_dom"/>
</dbReference>
<dbReference type="PROSITE" id="PS51092">
    <property type="entry name" value="FN2_2"/>
    <property type="match status" value="1"/>
</dbReference>
<dbReference type="SUPFAM" id="SSF57440">
    <property type="entry name" value="Kringle-like"/>
    <property type="match status" value="1"/>
</dbReference>
<proteinExistence type="predicted"/>
<evidence type="ECO:0000313" key="5">
    <source>
        <dbReference type="EMBL" id="OLP78822.1"/>
    </source>
</evidence>
<evidence type="ECO:0000259" key="4">
    <source>
        <dbReference type="PROSITE" id="PS51092"/>
    </source>
</evidence>
<evidence type="ECO:0000313" key="6">
    <source>
        <dbReference type="Proteomes" id="UP000186817"/>
    </source>
</evidence>
<dbReference type="EMBL" id="LSRX01001558">
    <property type="protein sequence ID" value="OLP78822.1"/>
    <property type="molecule type" value="Genomic_DNA"/>
</dbReference>
<reference evidence="5 6" key="1">
    <citation type="submission" date="2016-02" db="EMBL/GenBank/DDBJ databases">
        <title>Genome analysis of coral dinoflagellate symbionts highlights evolutionary adaptations to a symbiotic lifestyle.</title>
        <authorList>
            <person name="Aranda M."/>
            <person name="Li Y."/>
            <person name="Liew Y.J."/>
            <person name="Baumgarten S."/>
            <person name="Simakov O."/>
            <person name="Wilson M."/>
            <person name="Piel J."/>
            <person name="Ashoor H."/>
            <person name="Bougouffa S."/>
            <person name="Bajic V.B."/>
            <person name="Ryu T."/>
            <person name="Ravasi T."/>
            <person name="Bayer T."/>
            <person name="Micklem G."/>
            <person name="Kim H."/>
            <person name="Bhak J."/>
            <person name="Lajeunesse T.C."/>
            <person name="Voolstra C.R."/>
        </authorList>
    </citation>
    <scope>NUCLEOTIDE SEQUENCE [LARGE SCALE GENOMIC DNA]</scope>
    <source>
        <strain evidence="5 6">CCMP2467</strain>
    </source>
</reference>
<comment type="caution">
    <text evidence="5">The sequence shown here is derived from an EMBL/GenBank/DDBJ whole genome shotgun (WGS) entry which is preliminary data.</text>
</comment>
<name>A0A1Q9C7B1_SYMMI</name>
<dbReference type="OrthoDB" id="5947142at2759"/>
<keyword evidence="6" id="KW-1185">Reference proteome</keyword>
<feature type="domain" description="Fibronectin type-II" evidence="4">
    <location>
        <begin position="1142"/>
        <end position="1187"/>
    </location>
</feature>
<sequence>MAMEKHWNHYLYDYVVTGSFESGLRAVRDAPFFQDLPGDCLAQMIPSAGLRSGWDIMKQIGWLTRAQRRRLWSSKRWIVHLFAGVEGHWEIMRLDKGDAMVIELDSARCAGHDLLRSETWRMLLWGAVMGKIDVIMGGPPDRVHQHCRGGERDVKGLQLMARMMWLFAVAQVGREVHGLERDVGFLLEYPEGTTQQERDRRSREVEQMEEAQQSGERTNETASWYQSRAYWETVQRPRWEDYAGVSTVNGRASFWDTRLWKFFQREAQTQQISFDQGAMGANAINRTTLGTNIHSLLALKELRVPDGEEMPERSDQDFIWSQGLVNAIVVAVGIWYQESRCVPRVCAMTPAKWKQHVDTNHAEYRRDCATCVMARGVGRQHRKVHHPESYTLTSDVAGPLNPGLDATSKGTMGKNLRYLLVAKYLVPKQFIEWMGGKQPPDDHGVRSDDKGRGSQEDPVITPPEGDLQTIEDYFKEHDNGAMEEPEPVAVRVLNMDGGDTLTEIGAEEELSYEPSEVEEAEEEVEEDMSGEGECQHDVVMHQGDCEPPDMTYLTFATALPNNRSGTVRQAVQDIVIYLQMHGMPVYRFHSDKGEFYNNAFRSWLRPNSDIVAGSFDACEVVASSSLNGCSRAASKGFELENKAHRTIRCKSSLAEKGFRQGLSTIVHNGHVVYVPEDGEEKEKFLHTLHVRPDLVDPGAPTTEFRVEDAPRPKRKLATKTNPQDVEMRAVGKVGSDIKELATTKAGELITSWSTEEALRLVNDLAELGFFQSKKFGVYRHGGTVGWLNGLVEYKEVAQILVRLMLDAMPEAAFTSVMVSHNNQRGMHKDFNNDYKTSNYVLPLCMPDEGGHLWVELSSGDTVVGNIEKKSTGSQEVYGQWREIEHMKVIQFPPNRYHEVMPWKGTRTVLIAYTPDCLGKLTSDDIKGLHENGFPIPISQLPEYHGNGGMPPEPTAIPQAINPEDLSNSPWLMYLDLDPGAVELPLGRDENVTSPMMCKTEVNFTHNIEEVLEALKGPLDVTYTVSPDEVLANLEAWRPAILKEIKGIEAIVIVYVDDFMICGPREVVEELSEAIQEVGLIVQWKDQGLVMFCDAAFAPQGGQDPEDKCTSVLTDDRKVRYHEINDRGRVSSLIAQWKAQCWEPPEACVMPFKYRGVTYNNCTSRHHNRPWCAHHAEYRRGEWSNCEEVPCASLLSLDRAAWQKKPKGTVPARCDTTVAEDVEKNGGWCYKACPDGYQAFGARCWTNCADSAFPLDSPFICGETQAVLQSTVAEMITVALRSALNLGTVLASMQALGVNAQSLSGTINANHMFSSTWASRLRCRSARRLTRCAEGARPNVADPGGRILFFGGGFTKVLEKVAPNEMKLLEVESRQRESERTLAQLDGLVRGVNEELQSMVKRTAAVEARRLLDSEAMPFR</sequence>
<feature type="region of interest" description="Disordered" evidence="3">
    <location>
        <begin position="194"/>
        <end position="220"/>
    </location>
</feature>
<accession>A0A1Q9C7B1</accession>